<reference evidence="5 6" key="1">
    <citation type="journal article" date="2019" name="Int. J. Syst. Evol. Microbiol.">
        <title>Capsulimonas corticalis gen. nov., sp. nov., an aerobic capsulated bacterium, of a novel bacterial order, Capsulimonadales ord. nov., of the class Armatimonadia of the phylum Armatimonadetes.</title>
        <authorList>
            <person name="Li J."/>
            <person name="Kudo C."/>
            <person name="Tonouchi A."/>
        </authorList>
    </citation>
    <scope>NUCLEOTIDE SEQUENCE [LARGE SCALE GENOMIC DNA]</scope>
    <source>
        <strain evidence="5 6">AX-7</strain>
    </source>
</reference>
<dbReference type="Proteomes" id="UP000287394">
    <property type="component" value="Chromosome"/>
</dbReference>
<gene>
    <name evidence="5" type="ORF">CCAX7_39340</name>
</gene>
<name>A0A402D3H7_9BACT</name>
<dbReference type="RefSeq" id="WP_165864550.1">
    <property type="nucleotide sequence ID" value="NZ_AP025739.1"/>
</dbReference>
<evidence type="ECO:0000313" key="5">
    <source>
        <dbReference type="EMBL" id="BDI31883.1"/>
    </source>
</evidence>
<evidence type="ECO:0000256" key="1">
    <source>
        <dbReference type="ARBA" id="ARBA00004141"/>
    </source>
</evidence>
<dbReference type="AlphaFoldDB" id="A0A402D3H7"/>
<evidence type="ECO:0000256" key="4">
    <source>
        <dbReference type="ARBA" id="ARBA00023136"/>
    </source>
</evidence>
<keyword evidence="2" id="KW-0812">Transmembrane</keyword>
<organism evidence="5 6">
    <name type="scientific">Capsulimonas corticalis</name>
    <dbReference type="NCBI Taxonomy" id="2219043"/>
    <lineage>
        <taxon>Bacteria</taxon>
        <taxon>Bacillati</taxon>
        <taxon>Armatimonadota</taxon>
        <taxon>Armatimonadia</taxon>
        <taxon>Capsulimonadales</taxon>
        <taxon>Capsulimonadaceae</taxon>
        <taxon>Capsulimonas</taxon>
    </lineage>
</organism>
<evidence type="ECO:0000313" key="6">
    <source>
        <dbReference type="Proteomes" id="UP000287394"/>
    </source>
</evidence>
<dbReference type="GO" id="GO:0009403">
    <property type="term" value="P:toxin biosynthetic process"/>
    <property type="evidence" value="ECO:0007669"/>
    <property type="project" value="InterPro"/>
</dbReference>
<dbReference type="EMBL" id="AP025739">
    <property type="protein sequence ID" value="BDI31883.1"/>
    <property type="molecule type" value="Genomic_DNA"/>
</dbReference>
<proteinExistence type="predicted"/>
<sequence>MSGLDIFLILAIVAMTVVGATMGFGRAALTALALFGSLWAASASLPTVAGVVHIQSSGAANQGDVFAMLCLAFGSVAVVVAKYVHGSLGIHAGMFDAFLGLCAGVAIGMMVAHGVVRTMTIADPDGQGEGGQVASGSVSHEMLEFTSFHSVMDTVTGAGTYRRSLPNVGG</sequence>
<keyword evidence="3" id="KW-1133">Transmembrane helix</keyword>
<dbReference type="KEGG" id="ccot:CCAX7_39340"/>
<evidence type="ECO:0000256" key="2">
    <source>
        <dbReference type="ARBA" id="ARBA00022692"/>
    </source>
</evidence>
<accession>A0A402D3H7</accession>
<keyword evidence="6" id="KW-1185">Reference proteome</keyword>
<comment type="subcellular location">
    <subcellularLocation>
        <location evidence="1">Membrane</location>
        <topology evidence="1">Multi-pass membrane protein</topology>
    </subcellularLocation>
</comment>
<protein>
    <submittedName>
        <fullName evidence="5">Uncharacterized protein</fullName>
    </submittedName>
</protein>
<keyword evidence="4" id="KW-0472">Membrane</keyword>
<dbReference type="GO" id="GO:0016020">
    <property type="term" value="C:membrane"/>
    <property type="evidence" value="ECO:0007669"/>
    <property type="project" value="UniProtKB-SubCell"/>
</dbReference>
<evidence type="ECO:0000256" key="3">
    <source>
        <dbReference type="ARBA" id="ARBA00022989"/>
    </source>
</evidence>
<dbReference type="InterPro" id="IPR003825">
    <property type="entry name" value="Colicin-V_CvpA"/>
</dbReference>
<dbReference type="Pfam" id="PF02674">
    <property type="entry name" value="Colicin_V"/>
    <property type="match status" value="1"/>
</dbReference>